<dbReference type="Proteomes" id="UP000664218">
    <property type="component" value="Unassembled WGS sequence"/>
</dbReference>
<dbReference type="InterPro" id="IPR022924">
    <property type="entry name" value="Cardiolipin_synthase"/>
</dbReference>
<evidence type="ECO:0000256" key="4">
    <source>
        <dbReference type="ARBA" id="ARBA00022679"/>
    </source>
</evidence>
<proteinExistence type="predicted"/>
<name>A0A939HBV4_9CLOT</name>
<keyword evidence="4" id="KW-0808">Transferase</keyword>
<dbReference type="PROSITE" id="PS50035">
    <property type="entry name" value="PLD"/>
    <property type="match status" value="2"/>
</dbReference>
<evidence type="ECO:0000256" key="12">
    <source>
        <dbReference type="NCBIfam" id="TIGR04265"/>
    </source>
</evidence>
<reference evidence="15" key="1">
    <citation type="submission" date="2021-03" db="EMBL/GenBank/DDBJ databases">
        <title>Proteiniclasticum marinus sp. nov., isolated from tidal flat sediment.</title>
        <authorList>
            <person name="Namirimu T."/>
            <person name="Yang J.-A."/>
            <person name="Yang S.-H."/>
            <person name="Kim Y.-J."/>
            <person name="Kwon K.K."/>
        </authorList>
    </citation>
    <scope>NUCLEOTIDE SEQUENCE</scope>
    <source>
        <strain evidence="15">SCR006</strain>
    </source>
</reference>
<evidence type="ECO:0000256" key="5">
    <source>
        <dbReference type="ARBA" id="ARBA00022692"/>
    </source>
</evidence>
<dbReference type="AlphaFoldDB" id="A0A939HBV4"/>
<keyword evidence="6" id="KW-0677">Repeat</keyword>
<evidence type="ECO:0000256" key="2">
    <source>
        <dbReference type="ARBA" id="ARBA00022475"/>
    </source>
</evidence>
<evidence type="ECO:0000259" key="14">
    <source>
        <dbReference type="PROSITE" id="PS50035"/>
    </source>
</evidence>
<evidence type="ECO:0000256" key="6">
    <source>
        <dbReference type="ARBA" id="ARBA00022737"/>
    </source>
</evidence>
<dbReference type="PANTHER" id="PTHR21248:SF22">
    <property type="entry name" value="PHOSPHOLIPASE D"/>
    <property type="match status" value="1"/>
</dbReference>
<evidence type="ECO:0000256" key="3">
    <source>
        <dbReference type="ARBA" id="ARBA00022516"/>
    </source>
</evidence>
<keyword evidence="7 13" id="KW-1133">Transmembrane helix</keyword>
<dbReference type="InterPro" id="IPR001736">
    <property type="entry name" value="PLipase_D/transphosphatidylase"/>
</dbReference>
<dbReference type="InterPro" id="IPR027379">
    <property type="entry name" value="CLS_N"/>
</dbReference>
<keyword evidence="9 13" id="KW-0472">Membrane</keyword>
<evidence type="ECO:0000256" key="10">
    <source>
        <dbReference type="ARBA" id="ARBA00023209"/>
    </source>
</evidence>
<keyword evidence="10" id="KW-0594">Phospholipid biosynthesis</keyword>
<evidence type="ECO:0000256" key="8">
    <source>
        <dbReference type="ARBA" id="ARBA00023098"/>
    </source>
</evidence>
<evidence type="ECO:0000313" key="15">
    <source>
        <dbReference type="EMBL" id="MBO1265495.1"/>
    </source>
</evidence>
<dbReference type="CDD" id="cd09154">
    <property type="entry name" value="PLDc_SMU_988_like_1"/>
    <property type="match status" value="1"/>
</dbReference>
<protein>
    <recommendedName>
        <fullName evidence="12">Cardiolipin synthase</fullName>
        <ecNumber evidence="12">2.7.8.-</ecNumber>
    </recommendedName>
</protein>
<dbReference type="PANTHER" id="PTHR21248">
    <property type="entry name" value="CARDIOLIPIN SYNTHASE"/>
    <property type="match status" value="1"/>
</dbReference>
<dbReference type="Pfam" id="PF13396">
    <property type="entry name" value="PLDc_N"/>
    <property type="match status" value="1"/>
</dbReference>
<dbReference type="GO" id="GO:0008808">
    <property type="term" value="F:cardiolipin synthase activity"/>
    <property type="evidence" value="ECO:0007669"/>
    <property type="project" value="UniProtKB-UniRule"/>
</dbReference>
<dbReference type="CDD" id="cd09160">
    <property type="entry name" value="PLDc_SMU_988_like_2"/>
    <property type="match status" value="1"/>
</dbReference>
<comment type="subcellular location">
    <subcellularLocation>
        <location evidence="1">Cell membrane</location>
        <topology evidence="1">Multi-pass membrane protein</topology>
    </subcellularLocation>
</comment>
<feature type="transmembrane region" description="Helical" evidence="13">
    <location>
        <begin position="84"/>
        <end position="102"/>
    </location>
</feature>
<evidence type="ECO:0000313" key="16">
    <source>
        <dbReference type="Proteomes" id="UP000664218"/>
    </source>
</evidence>
<dbReference type="Gene3D" id="3.30.870.10">
    <property type="entry name" value="Endonuclease Chain A"/>
    <property type="match status" value="2"/>
</dbReference>
<evidence type="ECO:0000256" key="1">
    <source>
        <dbReference type="ARBA" id="ARBA00004651"/>
    </source>
</evidence>
<feature type="domain" description="PLD phosphodiesterase" evidence="14">
    <location>
        <begin position="438"/>
        <end position="465"/>
    </location>
</feature>
<keyword evidence="3" id="KW-0444">Lipid biosynthesis</keyword>
<feature type="domain" description="PLD phosphodiesterase" evidence="14">
    <location>
        <begin position="260"/>
        <end position="287"/>
    </location>
</feature>
<dbReference type="InterPro" id="IPR025202">
    <property type="entry name" value="PLD-like_dom"/>
</dbReference>
<evidence type="ECO:0000256" key="7">
    <source>
        <dbReference type="ARBA" id="ARBA00022989"/>
    </source>
</evidence>
<evidence type="ECO:0000256" key="13">
    <source>
        <dbReference type="SAM" id="Phobius"/>
    </source>
</evidence>
<keyword evidence="2" id="KW-1003">Cell membrane</keyword>
<gene>
    <name evidence="15" type="primary">cls</name>
    <name evidence="15" type="ORF">J3A84_10670</name>
</gene>
<evidence type="ECO:0000256" key="9">
    <source>
        <dbReference type="ARBA" id="ARBA00023136"/>
    </source>
</evidence>
<dbReference type="SMART" id="SM00155">
    <property type="entry name" value="PLDc"/>
    <property type="match status" value="2"/>
</dbReference>
<dbReference type="EC" id="2.7.8.-" evidence="12"/>
<dbReference type="Pfam" id="PF13091">
    <property type="entry name" value="PLDc_2"/>
    <property type="match status" value="2"/>
</dbReference>
<dbReference type="GO" id="GO:0005886">
    <property type="term" value="C:plasma membrane"/>
    <property type="evidence" value="ECO:0007669"/>
    <property type="project" value="UniProtKB-SubCell"/>
</dbReference>
<organism evidence="15 16">
    <name type="scientific">Proteiniclasticum aestuarii</name>
    <dbReference type="NCBI Taxonomy" id="2817862"/>
    <lineage>
        <taxon>Bacteria</taxon>
        <taxon>Bacillati</taxon>
        <taxon>Bacillota</taxon>
        <taxon>Clostridia</taxon>
        <taxon>Eubacteriales</taxon>
        <taxon>Clostridiaceae</taxon>
        <taxon>Proteiniclasticum</taxon>
    </lineage>
</organism>
<feature type="transmembrane region" description="Helical" evidence="13">
    <location>
        <begin position="52"/>
        <end position="72"/>
    </location>
</feature>
<dbReference type="RefSeq" id="WP_207600022.1">
    <property type="nucleotide sequence ID" value="NZ_JAFNJU010000008.1"/>
</dbReference>
<dbReference type="NCBIfam" id="TIGR04265">
    <property type="entry name" value="bac_cardiolipin"/>
    <property type="match status" value="1"/>
</dbReference>
<evidence type="ECO:0000256" key="11">
    <source>
        <dbReference type="ARBA" id="ARBA00023264"/>
    </source>
</evidence>
<keyword evidence="5 13" id="KW-0812">Transmembrane</keyword>
<comment type="caution">
    <text evidence="15">The sequence shown here is derived from an EMBL/GenBank/DDBJ whole genome shotgun (WGS) entry which is preliminary data.</text>
</comment>
<keyword evidence="8" id="KW-0443">Lipid metabolism</keyword>
<keyword evidence="11" id="KW-1208">Phospholipid metabolism</keyword>
<sequence>MINENEGMGIMLVEQGRKGILSTIFSRLGIILVLFLLQLFLLFSLFRWFENFLPEIYGGTFLFTLLMVLYLLNSRLDPTGKITWLIIIMLLPIFGALFYLYTQRDIGHRTLKSRTSKSVEETRNIIPQNRKTADDLHFASPGAASLSRYIARSGCYPVHGNTEVSYFPLGEDKFKEVLFQLEQAKHFIFLEYFIISEGKMWGQILEVLARKAAEGIDVRVLYDGTCEFSTLPSDYPKRLEELGIQCRVFAPITPFVSTHYNNRDHRKILVIDGHTAFNGGINLADEYINEYEKYGHWKDTAIMLQGDAVRNFTLMFLQMWSLKEKTKEFDYFLAFPTNPRKDAKGFVLPYGDLPLDGEKVGEQVYIDILNRAQKYVYIMTPYLILDGELENALMFAAKRGVDVRIILPGIPDKFTPYALAFTHYGALIDAGVRLYEYTPGFVHAKSFVADHKEAVVGTINLDYRSLYHHFECATYMYGVDCIGEMEEDFLKLLPKCRMVTRLTMKNEKLTRKVTGIILKAIAPLL</sequence>
<dbReference type="GO" id="GO:0032049">
    <property type="term" value="P:cardiolipin biosynthetic process"/>
    <property type="evidence" value="ECO:0007669"/>
    <property type="project" value="UniProtKB-UniRule"/>
</dbReference>
<dbReference type="SUPFAM" id="SSF56024">
    <property type="entry name" value="Phospholipase D/nuclease"/>
    <property type="match status" value="2"/>
</dbReference>
<keyword evidence="16" id="KW-1185">Reference proteome</keyword>
<accession>A0A939HBV4</accession>
<feature type="transmembrane region" description="Helical" evidence="13">
    <location>
        <begin position="20"/>
        <end position="46"/>
    </location>
</feature>
<dbReference type="EMBL" id="JAFNJU010000008">
    <property type="protein sequence ID" value="MBO1265495.1"/>
    <property type="molecule type" value="Genomic_DNA"/>
</dbReference>